<dbReference type="Gene3D" id="3.40.50.10320">
    <property type="entry name" value="LmbE-like"/>
    <property type="match status" value="1"/>
</dbReference>
<dbReference type="Pfam" id="PF02585">
    <property type="entry name" value="PIG-L"/>
    <property type="match status" value="1"/>
</dbReference>
<dbReference type="InterPro" id="IPR023842">
    <property type="entry name" value="Bacillithiol_biosynth_BshB1"/>
</dbReference>
<evidence type="ECO:0008006" key="2">
    <source>
        <dbReference type="Google" id="ProtNLM"/>
    </source>
</evidence>
<dbReference type="GO" id="GO:0019213">
    <property type="term" value="F:deacetylase activity"/>
    <property type="evidence" value="ECO:0007669"/>
    <property type="project" value="InterPro"/>
</dbReference>
<name>A0A0F9SH13_9ZZZZ</name>
<dbReference type="NCBIfam" id="TIGR04001">
    <property type="entry name" value="thiol_BshB1"/>
    <property type="match status" value="1"/>
</dbReference>
<gene>
    <name evidence="1" type="ORF">LCGC14_0852080</name>
</gene>
<sequence>MDLELDILVIGAHPDDAEIGCGGTIAHYKKRGKKIGVFDLSNGEPTPFGTAEKRMAEAKAASEIFQLDIRITLDMTNRYIKNTIENRKKVAEVIRKYKPNILITHPSNDWHPDHIACHQIVNAAKFQAKLTKTESKYPEYSPKYVFYFDHSHLKDNNRKLDFLIDISDSIEEKINALKAYKSQFVDNKKYLRIFDYIRERAGYLGYQIGVKYAEGFINSEYLKVDFENF</sequence>
<proteinExistence type="predicted"/>
<dbReference type="GO" id="GO:0016811">
    <property type="term" value="F:hydrolase activity, acting on carbon-nitrogen (but not peptide) bonds, in linear amides"/>
    <property type="evidence" value="ECO:0007669"/>
    <property type="project" value="TreeGrafter"/>
</dbReference>
<comment type="caution">
    <text evidence="1">The sequence shown here is derived from an EMBL/GenBank/DDBJ whole genome shotgun (WGS) entry which is preliminary data.</text>
</comment>
<dbReference type="InterPro" id="IPR024078">
    <property type="entry name" value="LmbE-like_dom_sf"/>
</dbReference>
<dbReference type="AlphaFoldDB" id="A0A0F9SH13"/>
<dbReference type="SUPFAM" id="SSF102588">
    <property type="entry name" value="LmbE-like"/>
    <property type="match status" value="1"/>
</dbReference>
<dbReference type="InterPro" id="IPR003737">
    <property type="entry name" value="GlcNAc_PI_deacetylase-related"/>
</dbReference>
<dbReference type="PANTHER" id="PTHR12993:SF30">
    <property type="entry name" value="N-ACETYL-ALPHA-D-GLUCOSAMINYL L-MALATE DEACETYLASE 1"/>
    <property type="match status" value="1"/>
</dbReference>
<reference evidence="1" key="1">
    <citation type="journal article" date="2015" name="Nature">
        <title>Complex archaea that bridge the gap between prokaryotes and eukaryotes.</title>
        <authorList>
            <person name="Spang A."/>
            <person name="Saw J.H."/>
            <person name="Jorgensen S.L."/>
            <person name="Zaremba-Niedzwiedzka K."/>
            <person name="Martijn J."/>
            <person name="Lind A.E."/>
            <person name="van Eijk R."/>
            <person name="Schleper C."/>
            <person name="Guy L."/>
            <person name="Ettema T.J."/>
        </authorList>
    </citation>
    <scope>NUCLEOTIDE SEQUENCE</scope>
</reference>
<organism evidence="1">
    <name type="scientific">marine sediment metagenome</name>
    <dbReference type="NCBI Taxonomy" id="412755"/>
    <lineage>
        <taxon>unclassified sequences</taxon>
        <taxon>metagenomes</taxon>
        <taxon>ecological metagenomes</taxon>
    </lineage>
</organism>
<evidence type="ECO:0000313" key="1">
    <source>
        <dbReference type="EMBL" id="KKN28663.1"/>
    </source>
</evidence>
<dbReference type="EMBL" id="LAZR01002544">
    <property type="protein sequence ID" value="KKN28663.1"/>
    <property type="molecule type" value="Genomic_DNA"/>
</dbReference>
<protein>
    <recommendedName>
        <fullName evidence="2">Bacillithiol biosynthesis deacetylase BshB1</fullName>
    </recommendedName>
</protein>
<accession>A0A0F9SH13</accession>
<dbReference type="PANTHER" id="PTHR12993">
    <property type="entry name" value="N-ACETYLGLUCOSAMINYL-PHOSPHATIDYLINOSITOL DE-N-ACETYLASE-RELATED"/>
    <property type="match status" value="1"/>
</dbReference>
<dbReference type="GO" id="GO:0071793">
    <property type="term" value="P:bacillithiol biosynthetic process"/>
    <property type="evidence" value="ECO:0007669"/>
    <property type="project" value="InterPro"/>
</dbReference>